<reference evidence="8" key="1">
    <citation type="submission" date="2025-08" db="UniProtKB">
        <authorList>
            <consortium name="Ensembl"/>
        </authorList>
    </citation>
    <scope>IDENTIFICATION</scope>
</reference>
<evidence type="ECO:0000259" key="6">
    <source>
        <dbReference type="PROSITE" id="PS51266"/>
    </source>
</evidence>
<feature type="domain" description="CTCHY-type" evidence="7">
    <location>
        <begin position="103"/>
        <end position="165"/>
    </location>
</feature>
<organism evidence="8 9">
    <name type="scientific">Paramormyrops kingsleyae</name>
    <dbReference type="NCBI Taxonomy" id="1676925"/>
    <lineage>
        <taxon>Eukaryota</taxon>
        <taxon>Metazoa</taxon>
        <taxon>Chordata</taxon>
        <taxon>Craniata</taxon>
        <taxon>Vertebrata</taxon>
        <taxon>Euteleostomi</taxon>
        <taxon>Actinopterygii</taxon>
        <taxon>Neopterygii</taxon>
        <taxon>Teleostei</taxon>
        <taxon>Osteoglossocephala</taxon>
        <taxon>Osteoglossomorpha</taxon>
        <taxon>Osteoglossiformes</taxon>
        <taxon>Mormyridae</taxon>
        <taxon>Paramormyrops</taxon>
    </lineage>
</organism>
<keyword evidence="3" id="KW-0862">Zinc</keyword>
<protein>
    <submittedName>
        <fullName evidence="8">Ring finger and CHY zinc finger domain containing 1</fullName>
    </submittedName>
</protein>
<dbReference type="GO" id="GO:0016567">
    <property type="term" value="P:protein ubiquitination"/>
    <property type="evidence" value="ECO:0007669"/>
    <property type="project" value="TreeGrafter"/>
</dbReference>
<dbReference type="SUPFAM" id="SSF57850">
    <property type="entry name" value="RING/U-box"/>
    <property type="match status" value="1"/>
</dbReference>
<dbReference type="InterPro" id="IPR037274">
    <property type="entry name" value="Znf_CHY_sf"/>
</dbReference>
<keyword evidence="9" id="KW-1185">Reference proteome</keyword>
<dbReference type="InterPro" id="IPR013083">
    <property type="entry name" value="Znf_RING/FYVE/PHD"/>
</dbReference>
<reference evidence="8" key="2">
    <citation type="submission" date="2025-09" db="UniProtKB">
        <authorList>
            <consortium name="Ensembl"/>
        </authorList>
    </citation>
    <scope>IDENTIFICATION</scope>
</reference>
<evidence type="ECO:0000256" key="2">
    <source>
        <dbReference type="ARBA" id="ARBA00022771"/>
    </source>
</evidence>
<evidence type="ECO:0000313" key="9">
    <source>
        <dbReference type="Proteomes" id="UP000261540"/>
    </source>
</evidence>
<dbReference type="GO" id="GO:0061630">
    <property type="term" value="F:ubiquitin protein ligase activity"/>
    <property type="evidence" value="ECO:0007669"/>
    <property type="project" value="TreeGrafter"/>
</dbReference>
<name>A0A3B3T439_9TELE</name>
<evidence type="ECO:0000256" key="4">
    <source>
        <dbReference type="PROSITE-ProRule" id="PRU00601"/>
    </source>
</evidence>
<dbReference type="CDD" id="cd16464">
    <property type="entry name" value="RING-H2_Pirh2-like"/>
    <property type="match status" value="1"/>
</dbReference>
<evidence type="ECO:0000256" key="3">
    <source>
        <dbReference type="ARBA" id="ARBA00022833"/>
    </source>
</evidence>
<dbReference type="AlphaFoldDB" id="A0A3B3T439"/>
<accession>A0A3B3T439</accession>
<feature type="domain" description="RING-type" evidence="5">
    <location>
        <begin position="166"/>
        <end position="208"/>
    </location>
</feature>
<dbReference type="SMART" id="SM00184">
    <property type="entry name" value="RING"/>
    <property type="match status" value="1"/>
</dbReference>
<keyword evidence="1" id="KW-0479">Metal-binding</keyword>
<keyword evidence="2 4" id="KW-0863">Zinc-finger</keyword>
<dbReference type="GO" id="GO:0005634">
    <property type="term" value="C:nucleus"/>
    <property type="evidence" value="ECO:0007669"/>
    <property type="project" value="TreeGrafter"/>
</dbReference>
<dbReference type="PROSITE" id="PS51270">
    <property type="entry name" value="ZF_CTCHY"/>
    <property type="match status" value="1"/>
</dbReference>
<dbReference type="GO" id="GO:0006511">
    <property type="term" value="P:ubiquitin-dependent protein catabolic process"/>
    <property type="evidence" value="ECO:0007669"/>
    <property type="project" value="TreeGrafter"/>
</dbReference>
<dbReference type="InterPro" id="IPR001841">
    <property type="entry name" value="Znf_RING"/>
</dbReference>
<evidence type="ECO:0000259" key="5">
    <source>
        <dbReference type="PROSITE" id="PS50089"/>
    </source>
</evidence>
<dbReference type="PROSITE" id="PS51266">
    <property type="entry name" value="ZF_CHY"/>
    <property type="match status" value="1"/>
</dbReference>
<dbReference type="PANTHER" id="PTHR21319">
    <property type="entry name" value="RING FINGER AND CHY ZINC FINGER DOMAIN-CONTAINING PROTEIN 1"/>
    <property type="match status" value="1"/>
</dbReference>
<evidence type="ECO:0000259" key="7">
    <source>
        <dbReference type="PROSITE" id="PS51270"/>
    </source>
</evidence>
<dbReference type="InterPro" id="IPR017921">
    <property type="entry name" value="Znf_CTCHY"/>
</dbReference>
<dbReference type="Ensembl" id="ENSPKIT00000018184.1">
    <property type="protein sequence ID" value="ENSPKIP00000037223.1"/>
    <property type="gene ID" value="ENSPKIG00000015487.1"/>
</dbReference>
<evidence type="ECO:0000313" key="8">
    <source>
        <dbReference type="Ensembl" id="ENSPKIP00000037223.1"/>
    </source>
</evidence>
<dbReference type="SUPFAM" id="SSF161245">
    <property type="entry name" value="Zinc hairpin stack"/>
    <property type="match status" value="1"/>
</dbReference>
<dbReference type="GeneTree" id="ENSGT00390000008853"/>
<dbReference type="PROSITE" id="PS50089">
    <property type="entry name" value="ZF_RING_2"/>
    <property type="match status" value="1"/>
</dbReference>
<sequence length="278" mass="31997">MQQRTNVQSKPDRQVVEGECRSDVFLCDTNSANMSACECGCEHYVRSCLLKAPCCGKFYVCRLCHDDVEDHQMDRFRVTEVKCSLCDTVQQSQQMCEKCRVAFGEYYCSICHLFDKDKKQYHCLPCGICRIGPKENYFHCEKCNLCLASNLRGNHKCVPDVSRQNCPVCLEDIHTSRTGAHVLPCGHLLHQTCFDYMHKMGGYRCPLCMHSAWNMKHCWEEMDKQISETPMPSEYQGITVKVPLLQPEHLYAPPSCVRNIQAVVPLHVRQRRGFVDAR</sequence>
<dbReference type="PANTHER" id="PTHR21319:SF53">
    <property type="entry name" value="RING FINGER AND CHY ZINC FINGER DOMAIN-CONTAINING PROTEIN 1"/>
    <property type="match status" value="1"/>
</dbReference>
<proteinExistence type="predicted"/>
<dbReference type="STRING" id="1676925.ENSPKIP00000037223"/>
<feature type="domain" description="CHY-type" evidence="6">
    <location>
        <begin position="34"/>
        <end position="101"/>
    </location>
</feature>
<dbReference type="Gene3D" id="3.30.40.10">
    <property type="entry name" value="Zinc/RING finger domain, C3HC4 (zinc finger)"/>
    <property type="match status" value="1"/>
</dbReference>
<dbReference type="Proteomes" id="UP000261540">
    <property type="component" value="Unplaced"/>
</dbReference>
<evidence type="ECO:0000256" key="1">
    <source>
        <dbReference type="ARBA" id="ARBA00022723"/>
    </source>
</evidence>
<dbReference type="GO" id="GO:0008270">
    <property type="term" value="F:zinc ion binding"/>
    <property type="evidence" value="ECO:0007669"/>
    <property type="project" value="UniProtKB-KW"/>
</dbReference>
<dbReference type="InterPro" id="IPR037275">
    <property type="entry name" value="Znf_CTCHY_sf"/>
</dbReference>
<dbReference type="Pfam" id="PF13639">
    <property type="entry name" value="zf-RING_2"/>
    <property type="match status" value="1"/>
</dbReference>
<dbReference type="InterPro" id="IPR008913">
    <property type="entry name" value="Znf_CHY"/>
</dbReference>
<dbReference type="FunFam" id="3.30.40.10:FF:000188">
    <property type="entry name" value="RING finger and CHY zinc finger domain-containing protein 1"/>
    <property type="match status" value="1"/>
</dbReference>
<dbReference type="Pfam" id="PF05495">
    <property type="entry name" value="zf-CHY"/>
    <property type="match status" value="1"/>
</dbReference>
<dbReference type="SUPFAM" id="SSF161219">
    <property type="entry name" value="CHY zinc finger-like"/>
    <property type="match status" value="1"/>
</dbReference>